<dbReference type="AlphaFoldDB" id="A0A0B1T9P1"/>
<protein>
    <submittedName>
        <fullName evidence="2">Uncharacterized protein</fullName>
    </submittedName>
</protein>
<feature type="compositionally biased region" description="Low complexity" evidence="1">
    <location>
        <begin position="87"/>
        <end position="98"/>
    </location>
</feature>
<feature type="region of interest" description="Disordered" evidence="1">
    <location>
        <begin position="74"/>
        <end position="108"/>
    </location>
</feature>
<sequence>MRSSVGHGCCPGSRPTLSHGFASTGRVCSSSCRAREPRFPSPSDFLSHSFLKQAVIFDRNVQLKKFLEGGLWTRLRNGSNTPPQPSSPVSEPVPTSKPTPDRNSKTKKRKRDVSLFFIRIRLEFGSTTIIAFPCHDSFHGLAYPSVSTSFV</sequence>
<accession>A0A0B1T9P1</accession>
<reference evidence="2 3" key="1">
    <citation type="submission" date="2014-03" db="EMBL/GenBank/DDBJ databases">
        <title>Draft genome of the hookworm Oesophagostomum dentatum.</title>
        <authorList>
            <person name="Mitreva M."/>
        </authorList>
    </citation>
    <scope>NUCLEOTIDE SEQUENCE [LARGE SCALE GENOMIC DNA]</scope>
    <source>
        <strain evidence="2 3">OD-Hann</strain>
    </source>
</reference>
<keyword evidence="3" id="KW-1185">Reference proteome</keyword>
<dbReference type="EMBL" id="KN551076">
    <property type="protein sequence ID" value="KHJ92871.1"/>
    <property type="molecule type" value="Genomic_DNA"/>
</dbReference>
<evidence type="ECO:0000313" key="2">
    <source>
        <dbReference type="EMBL" id="KHJ92871.1"/>
    </source>
</evidence>
<proteinExistence type="predicted"/>
<evidence type="ECO:0000313" key="3">
    <source>
        <dbReference type="Proteomes" id="UP000053660"/>
    </source>
</evidence>
<organism evidence="2 3">
    <name type="scientific">Oesophagostomum dentatum</name>
    <name type="common">Nodular worm</name>
    <dbReference type="NCBI Taxonomy" id="61180"/>
    <lineage>
        <taxon>Eukaryota</taxon>
        <taxon>Metazoa</taxon>
        <taxon>Ecdysozoa</taxon>
        <taxon>Nematoda</taxon>
        <taxon>Chromadorea</taxon>
        <taxon>Rhabditida</taxon>
        <taxon>Rhabditina</taxon>
        <taxon>Rhabditomorpha</taxon>
        <taxon>Strongyloidea</taxon>
        <taxon>Strongylidae</taxon>
        <taxon>Oesophagostomum</taxon>
    </lineage>
</organism>
<dbReference type="OrthoDB" id="5845645at2759"/>
<dbReference type="Proteomes" id="UP000053660">
    <property type="component" value="Unassembled WGS sequence"/>
</dbReference>
<name>A0A0B1T9P1_OESDE</name>
<gene>
    <name evidence="2" type="ORF">OESDEN_07227</name>
</gene>
<evidence type="ECO:0000256" key="1">
    <source>
        <dbReference type="SAM" id="MobiDB-lite"/>
    </source>
</evidence>